<evidence type="ECO:0000313" key="2">
    <source>
        <dbReference type="EMBL" id="SCQ24608.1"/>
    </source>
</evidence>
<dbReference type="Proteomes" id="UP000182057">
    <property type="component" value="Unassembled WGS sequence"/>
</dbReference>
<evidence type="ECO:0000313" key="3">
    <source>
        <dbReference type="Proteomes" id="UP000182057"/>
    </source>
</evidence>
<sequence>MKTKSLFILLAVILSGLFFSCSKKEKDYKVTIKVFSDNPCVPVRLEGYETHYSTIMRFRWDKEFIVPPESYLEMKAECVEDKDKNDTLLRIEFWVDGELRKQKEWHGYVHLKMKL</sequence>
<evidence type="ECO:0000313" key="4">
    <source>
        <dbReference type="Proteomes" id="UP000219259"/>
    </source>
</evidence>
<reference evidence="2 3" key="1">
    <citation type="submission" date="2016-09" db="EMBL/GenBank/DDBJ databases">
        <authorList>
            <person name="Capua I."/>
            <person name="De Benedictis P."/>
            <person name="Joannis T."/>
            <person name="Lombin L.H."/>
            <person name="Cattoli G."/>
        </authorList>
    </citation>
    <scope>NUCLEOTIDE SEQUENCE [LARGE SCALE GENOMIC DNA]</scope>
    <source>
        <strain evidence="2 3">UB20</strain>
    </source>
</reference>
<name>A0A1D3UXC9_TANFO</name>
<dbReference type="PROSITE" id="PS51257">
    <property type="entry name" value="PROKAR_LIPOPROTEIN"/>
    <property type="match status" value="1"/>
</dbReference>
<dbReference type="Proteomes" id="UP000219259">
    <property type="component" value="Unassembled WGS sequence"/>
</dbReference>
<evidence type="ECO:0008006" key="5">
    <source>
        <dbReference type="Google" id="ProtNLM"/>
    </source>
</evidence>
<gene>
    <name evidence="1" type="ORF">CLI86_02375</name>
    <name evidence="2" type="ORF">TFUB20_02585</name>
</gene>
<organism evidence="2 3">
    <name type="scientific">Tannerella forsythia</name>
    <name type="common">Bacteroides forsythus</name>
    <dbReference type="NCBI Taxonomy" id="28112"/>
    <lineage>
        <taxon>Bacteria</taxon>
        <taxon>Pseudomonadati</taxon>
        <taxon>Bacteroidota</taxon>
        <taxon>Bacteroidia</taxon>
        <taxon>Bacteroidales</taxon>
        <taxon>Tannerellaceae</taxon>
        <taxon>Tannerella</taxon>
    </lineage>
</organism>
<accession>A0A1D3UXC9</accession>
<dbReference type="EMBL" id="NSLJ01000004">
    <property type="protein sequence ID" value="PDP44739.1"/>
    <property type="molecule type" value="Genomic_DNA"/>
</dbReference>
<protein>
    <recommendedName>
        <fullName evidence="5">Lipoprotein</fullName>
    </recommendedName>
</protein>
<dbReference type="AlphaFoldDB" id="A0A1D3UXC9"/>
<dbReference type="EMBL" id="FMMM01000082">
    <property type="protein sequence ID" value="SCQ24608.1"/>
    <property type="molecule type" value="Genomic_DNA"/>
</dbReference>
<evidence type="ECO:0000313" key="1">
    <source>
        <dbReference type="EMBL" id="PDP44739.1"/>
    </source>
</evidence>
<proteinExistence type="predicted"/>
<dbReference type="RefSeq" id="WP_074450289.1">
    <property type="nucleotide sequence ID" value="NZ_CAJPTF010000034.1"/>
</dbReference>
<reference evidence="1 4" key="2">
    <citation type="submission" date="2017-09" db="EMBL/GenBank/DDBJ databases">
        <title>Phase variable restriction modification systems are present in the genome sequences of periodontal pathogens Prevotella intermedia, Tannerella forsythia and Porphyromonas gingivalis.</title>
        <authorList>
            <person name="Haigh R.D."/>
            <person name="Crawford L."/>
            <person name="Ralph J."/>
            <person name="Wanford J."/>
            <person name="Vartoukian S.R."/>
            <person name="Hijazib K."/>
            <person name="Wade W."/>
            <person name="Oggioni M.R."/>
        </authorList>
    </citation>
    <scope>NUCLEOTIDE SEQUENCE [LARGE SCALE GENOMIC DNA]</scope>
    <source>
        <strain evidence="1 4">WW11663</strain>
    </source>
</reference>